<feature type="transmembrane region" description="Helical" evidence="3">
    <location>
        <begin position="80"/>
        <end position="99"/>
    </location>
</feature>
<keyword evidence="6" id="KW-1185">Reference proteome</keyword>
<name>A0ABS7PUD1_9SPHN</name>
<dbReference type="PANTHER" id="PTHR30576:SF0">
    <property type="entry name" value="UNDECAPRENYL-PHOSPHATE N-ACETYLGALACTOSAMINYL 1-PHOSPHATE TRANSFERASE-RELATED"/>
    <property type="match status" value="1"/>
</dbReference>
<dbReference type="Proteomes" id="UP000706039">
    <property type="component" value="Unassembled WGS sequence"/>
</dbReference>
<accession>A0ABS7PUD1</accession>
<evidence type="ECO:0000313" key="6">
    <source>
        <dbReference type="Proteomes" id="UP000706039"/>
    </source>
</evidence>
<keyword evidence="3" id="KW-0812">Transmembrane</keyword>
<keyword evidence="3" id="KW-0472">Membrane</keyword>
<protein>
    <submittedName>
        <fullName evidence="5">Sugar transferase</fullName>
    </submittedName>
</protein>
<dbReference type="PANTHER" id="PTHR30576">
    <property type="entry name" value="COLANIC BIOSYNTHESIS UDP-GLUCOSE LIPID CARRIER TRANSFERASE"/>
    <property type="match status" value="1"/>
</dbReference>
<dbReference type="InterPro" id="IPR003362">
    <property type="entry name" value="Bact_transf"/>
</dbReference>
<proteinExistence type="inferred from homology"/>
<feature type="transmembrane region" description="Helical" evidence="3">
    <location>
        <begin position="20"/>
        <end position="41"/>
    </location>
</feature>
<evidence type="ECO:0000313" key="5">
    <source>
        <dbReference type="EMBL" id="MBY8823604.1"/>
    </source>
</evidence>
<feature type="transmembrane region" description="Helical" evidence="3">
    <location>
        <begin position="212"/>
        <end position="233"/>
    </location>
</feature>
<dbReference type="RefSeq" id="WP_222990722.1">
    <property type="nucleotide sequence ID" value="NZ_JAINVV010000007.1"/>
</dbReference>
<dbReference type="Pfam" id="PF02397">
    <property type="entry name" value="Bac_transf"/>
    <property type="match status" value="1"/>
</dbReference>
<comment type="similarity">
    <text evidence="1">Belongs to the bacterial sugar transferase family.</text>
</comment>
<keyword evidence="3" id="KW-1133">Transmembrane helix</keyword>
<evidence type="ECO:0000256" key="3">
    <source>
        <dbReference type="SAM" id="Phobius"/>
    </source>
</evidence>
<evidence type="ECO:0000256" key="1">
    <source>
        <dbReference type="ARBA" id="ARBA00006464"/>
    </source>
</evidence>
<reference evidence="5 6" key="1">
    <citation type="submission" date="2021-08" db="EMBL/GenBank/DDBJ databases">
        <authorList>
            <person name="Tuo L."/>
        </authorList>
    </citation>
    <scope>NUCLEOTIDE SEQUENCE [LARGE SCALE GENOMIC DNA]</scope>
    <source>
        <strain evidence="5 6">JCM 31229</strain>
    </source>
</reference>
<feature type="transmembrane region" description="Helical" evidence="3">
    <location>
        <begin position="53"/>
        <end position="74"/>
    </location>
</feature>
<evidence type="ECO:0000256" key="2">
    <source>
        <dbReference type="ARBA" id="ARBA00023169"/>
    </source>
</evidence>
<dbReference type="EMBL" id="JAINVV010000007">
    <property type="protein sequence ID" value="MBY8823604.1"/>
    <property type="molecule type" value="Genomic_DNA"/>
</dbReference>
<sequence length="399" mass="46041">MAILVPWLLRIEFAEHELEQYGLQASMIATALAFLTGTYILKKLARYPGVRSSYYILPSFATTYAVALSAFFFVRFDYSRLHFLISFLLTIAWFYIVYFKTQREARLALGVVPYGNFERILTIPEVDWTILNERESPVDTLDGIVVDLRAELPDEWERYISDRAIDGMLVMHVKQIEESLTGRVDISHLSENNLGSLIPGLLYGKVKRIVDVVVSIALLPVLIPALGVVAMLIRMDSPGPVIFRQTRMGYRGRPFTMWKFRTMTDRTVAPGDGRQDAITRDGDARVTRIGRFLRQYRVDELPQVVNILRGEMSWIGPRPEAMPLSKWYETELPFYRYRHIVRPGISGWAQVRQGHVAEVDEVLWKLQYDFYYIKNFSFWLDCLIVAGTLRTVWSGFGAR</sequence>
<comment type="caution">
    <text evidence="5">The sequence shown here is derived from an EMBL/GenBank/DDBJ whole genome shotgun (WGS) entry which is preliminary data.</text>
</comment>
<gene>
    <name evidence="5" type="ORF">K7G82_14970</name>
</gene>
<organism evidence="5 6">
    <name type="scientific">Sphingomonas colocasiae</name>
    <dbReference type="NCBI Taxonomy" id="1848973"/>
    <lineage>
        <taxon>Bacteria</taxon>
        <taxon>Pseudomonadati</taxon>
        <taxon>Pseudomonadota</taxon>
        <taxon>Alphaproteobacteria</taxon>
        <taxon>Sphingomonadales</taxon>
        <taxon>Sphingomonadaceae</taxon>
        <taxon>Sphingomonas</taxon>
    </lineage>
</organism>
<dbReference type="GO" id="GO:0016740">
    <property type="term" value="F:transferase activity"/>
    <property type="evidence" value="ECO:0007669"/>
    <property type="project" value="UniProtKB-KW"/>
</dbReference>
<evidence type="ECO:0000259" key="4">
    <source>
        <dbReference type="Pfam" id="PF02397"/>
    </source>
</evidence>
<feature type="domain" description="Bacterial sugar transferase" evidence="4">
    <location>
        <begin position="207"/>
        <end position="392"/>
    </location>
</feature>
<keyword evidence="5" id="KW-0808">Transferase</keyword>
<keyword evidence="2" id="KW-0270">Exopolysaccharide synthesis</keyword>